<protein>
    <recommendedName>
        <fullName evidence="10">Fluoride-specific ion channel FluC</fullName>
    </recommendedName>
</protein>
<comment type="similarity">
    <text evidence="7 10">Belongs to the fluoride channel Fluc/FEX (TC 1.A.43) family.</text>
</comment>
<organism evidence="11 12">
    <name type="scientific">Bacillus aerolatus</name>
    <dbReference type="NCBI Taxonomy" id="2653354"/>
    <lineage>
        <taxon>Bacteria</taxon>
        <taxon>Bacillati</taxon>
        <taxon>Bacillota</taxon>
        <taxon>Bacilli</taxon>
        <taxon>Bacillales</taxon>
        <taxon>Bacillaceae</taxon>
        <taxon>Bacillus</taxon>
    </lineage>
</organism>
<keyword evidence="10" id="KW-0479">Metal-binding</keyword>
<evidence type="ECO:0000256" key="1">
    <source>
        <dbReference type="ARBA" id="ARBA00004651"/>
    </source>
</evidence>
<dbReference type="GO" id="GO:0046872">
    <property type="term" value="F:metal ion binding"/>
    <property type="evidence" value="ECO:0007669"/>
    <property type="project" value="UniProtKB-KW"/>
</dbReference>
<dbReference type="GO" id="GO:0005886">
    <property type="term" value="C:plasma membrane"/>
    <property type="evidence" value="ECO:0007669"/>
    <property type="project" value="UniProtKB-SubCell"/>
</dbReference>
<dbReference type="NCBIfam" id="TIGR00494">
    <property type="entry name" value="crcB"/>
    <property type="match status" value="1"/>
</dbReference>
<feature type="transmembrane region" description="Helical" evidence="10">
    <location>
        <begin position="64"/>
        <end position="86"/>
    </location>
</feature>
<feature type="transmembrane region" description="Helical" evidence="10">
    <location>
        <begin position="127"/>
        <end position="151"/>
    </location>
</feature>
<feature type="binding site" evidence="10">
    <location>
        <position position="107"/>
    </location>
    <ligand>
        <name>Na(+)</name>
        <dbReference type="ChEBI" id="CHEBI:29101"/>
        <note>structural</note>
    </ligand>
</feature>
<feature type="binding site" evidence="10">
    <location>
        <position position="110"/>
    </location>
    <ligand>
        <name>Na(+)</name>
        <dbReference type="ChEBI" id="CHEBI:29101"/>
        <note>structural</note>
    </ligand>
</feature>
<comment type="activity regulation">
    <text evidence="10">Na(+) is not transported, but it plays an essential structural role and its presence is essential for fluoride channel function.</text>
</comment>
<dbReference type="EMBL" id="WEIO01000002">
    <property type="protein sequence ID" value="KAB7707894.1"/>
    <property type="molecule type" value="Genomic_DNA"/>
</dbReference>
<dbReference type="PANTHER" id="PTHR28259:SF1">
    <property type="entry name" value="FLUORIDE EXPORT PROTEIN 1-RELATED"/>
    <property type="match status" value="1"/>
</dbReference>
<feature type="transmembrane region" description="Helical" evidence="10">
    <location>
        <begin position="98"/>
        <end position="115"/>
    </location>
</feature>
<keyword evidence="10" id="KW-0915">Sodium</keyword>
<dbReference type="GO" id="GO:0062054">
    <property type="term" value="F:fluoride channel activity"/>
    <property type="evidence" value="ECO:0007669"/>
    <property type="project" value="UniProtKB-UniRule"/>
</dbReference>
<proteinExistence type="inferred from homology"/>
<gene>
    <name evidence="10 11" type="primary">crcB</name>
    <name evidence="10" type="synonym">fluC</name>
    <name evidence="11" type="ORF">F9802_04045</name>
</gene>
<dbReference type="Proteomes" id="UP000429595">
    <property type="component" value="Unassembled WGS sequence"/>
</dbReference>
<comment type="catalytic activity">
    <reaction evidence="8">
        <text>fluoride(in) = fluoride(out)</text>
        <dbReference type="Rhea" id="RHEA:76159"/>
        <dbReference type="ChEBI" id="CHEBI:17051"/>
    </reaction>
    <physiologicalReaction direction="left-to-right" evidence="8">
        <dbReference type="Rhea" id="RHEA:76160"/>
    </physiologicalReaction>
</comment>
<keyword evidence="12" id="KW-1185">Reference proteome</keyword>
<evidence type="ECO:0000256" key="7">
    <source>
        <dbReference type="ARBA" id="ARBA00035120"/>
    </source>
</evidence>
<keyword evidence="10" id="KW-0406">Ion transport</keyword>
<evidence type="ECO:0000256" key="5">
    <source>
        <dbReference type="ARBA" id="ARBA00023136"/>
    </source>
</evidence>
<comment type="function">
    <text evidence="9 10">Fluoride-specific ion channel. Important for reducing fluoride concentration in the cell, thus reducing its toxicity.</text>
</comment>
<evidence type="ECO:0000256" key="4">
    <source>
        <dbReference type="ARBA" id="ARBA00022989"/>
    </source>
</evidence>
<evidence type="ECO:0000256" key="3">
    <source>
        <dbReference type="ARBA" id="ARBA00022692"/>
    </source>
</evidence>
<evidence type="ECO:0000256" key="9">
    <source>
        <dbReference type="ARBA" id="ARBA00049940"/>
    </source>
</evidence>
<dbReference type="InterPro" id="IPR003691">
    <property type="entry name" value="FluC"/>
</dbReference>
<keyword evidence="5 10" id="KW-0472">Membrane</keyword>
<keyword evidence="4 10" id="KW-1133">Transmembrane helix</keyword>
<dbReference type="HAMAP" id="MF_00454">
    <property type="entry name" value="FluC"/>
    <property type="match status" value="1"/>
</dbReference>
<dbReference type="PANTHER" id="PTHR28259">
    <property type="entry name" value="FLUORIDE EXPORT PROTEIN 1-RELATED"/>
    <property type="match status" value="1"/>
</dbReference>
<evidence type="ECO:0000313" key="11">
    <source>
        <dbReference type="EMBL" id="KAB7707894.1"/>
    </source>
</evidence>
<sequence length="166" mass="18005">MITGFQLIEKYLNHFNVYNGKRKDQAVKSELSNKEECKLNVWYVALGGAIGATLRYFFSMLNNSLFPFGTLAINIAGSFLLGGITALYMTKKFKKEQLLFYGTGFCGGFTTLSTFSKETVELIQINAVHGVIYVMVSVAGGIAAGMAGLWLGSGKKKGAGVWTSSL</sequence>
<feature type="transmembrane region" description="Helical" evidence="10">
    <location>
        <begin position="41"/>
        <end position="58"/>
    </location>
</feature>
<keyword evidence="3 10" id="KW-0812">Transmembrane</keyword>
<dbReference type="GO" id="GO:0140114">
    <property type="term" value="P:cellular detoxification of fluoride"/>
    <property type="evidence" value="ECO:0007669"/>
    <property type="project" value="UniProtKB-UniRule"/>
</dbReference>
<comment type="caution">
    <text evidence="11">The sequence shown here is derived from an EMBL/GenBank/DDBJ whole genome shotgun (WGS) entry which is preliminary data.</text>
</comment>
<evidence type="ECO:0000256" key="10">
    <source>
        <dbReference type="HAMAP-Rule" id="MF_00454"/>
    </source>
</evidence>
<dbReference type="Pfam" id="PF02537">
    <property type="entry name" value="CRCB"/>
    <property type="match status" value="1"/>
</dbReference>
<evidence type="ECO:0000256" key="6">
    <source>
        <dbReference type="ARBA" id="ARBA00023303"/>
    </source>
</evidence>
<evidence type="ECO:0000313" key="12">
    <source>
        <dbReference type="Proteomes" id="UP000429595"/>
    </source>
</evidence>
<accession>A0A6I1FN63</accession>
<keyword evidence="10" id="KW-0813">Transport</keyword>
<comment type="subcellular location">
    <subcellularLocation>
        <location evidence="1 10">Cell membrane</location>
        <topology evidence="1 10">Multi-pass membrane protein</topology>
    </subcellularLocation>
</comment>
<keyword evidence="6 10" id="KW-0407">Ion channel</keyword>
<reference evidence="11 12" key="1">
    <citation type="submission" date="2019-10" db="EMBL/GenBank/DDBJ databases">
        <title>Bacillus aerolatum sp. nov., isolated from bioaerosol of sport playgrounds.</title>
        <authorList>
            <person name="Chen P."/>
            <person name="Zhang G."/>
        </authorList>
    </citation>
    <scope>NUCLEOTIDE SEQUENCE [LARGE SCALE GENOMIC DNA]</scope>
    <source>
        <strain evidence="11 12">CX253</strain>
    </source>
</reference>
<keyword evidence="2 10" id="KW-1003">Cell membrane</keyword>
<name>A0A6I1FN63_9BACI</name>
<evidence type="ECO:0000256" key="8">
    <source>
        <dbReference type="ARBA" id="ARBA00035585"/>
    </source>
</evidence>
<evidence type="ECO:0000256" key="2">
    <source>
        <dbReference type="ARBA" id="ARBA00022475"/>
    </source>
</evidence>
<dbReference type="AlphaFoldDB" id="A0A6I1FN63"/>